<dbReference type="Pfam" id="PF03572">
    <property type="entry name" value="Peptidase_S41"/>
    <property type="match status" value="2"/>
</dbReference>
<reference evidence="2" key="3">
    <citation type="submission" date="2025-09" db="UniProtKB">
        <authorList>
            <consortium name="Ensembl"/>
        </authorList>
    </citation>
    <scope>IDENTIFICATION</scope>
</reference>
<protein>
    <recommendedName>
        <fullName evidence="1">Tail specific protease domain-containing protein</fullName>
    </recommendedName>
</protein>
<name>A0AAY4CRJ9_9TELE</name>
<dbReference type="Gene3D" id="3.90.226.10">
    <property type="entry name" value="2-enoyl-CoA Hydratase, Chain A, domain 1"/>
    <property type="match status" value="2"/>
</dbReference>
<dbReference type="InterPro" id="IPR029045">
    <property type="entry name" value="ClpP/crotonase-like_dom_sf"/>
</dbReference>
<feature type="domain" description="Tail specific protease" evidence="1">
    <location>
        <begin position="93"/>
        <end position="289"/>
    </location>
</feature>
<dbReference type="Pfam" id="PF11918">
    <property type="entry name" value="Peptidase_S41_N"/>
    <property type="match status" value="2"/>
</dbReference>
<dbReference type="GO" id="GO:0008236">
    <property type="term" value="F:serine-type peptidase activity"/>
    <property type="evidence" value="ECO:0007669"/>
    <property type="project" value="InterPro"/>
</dbReference>
<reference evidence="2" key="2">
    <citation type="submission" date="2025-08" db="UniProtKB">
        <authorList>
            <consortium name="Ensembl"/>
        </authorList>
    </citation>
    <scope>IDENTIFICATION</scope>
</reference>
<dbReference type="GeneTree" id="ENSGT00390000014726"/>
<feature type="domain" description="Tail specific protease" evidence="1">
    <location>
        <begin position="390"/>
        <end position="586"/>
    </location>
</feature>
<dbReference type="Gene3D" id="3.30.750.44">
    <property type="match status" value="2"/>
</dbReference>
<proteinExistence type="predicted"/>
<sequence length="602" mass="66627">AGGSESHRTKGLLFKSICHKSRDIYKKKTNIKEDGKDSSFCTAHAALPIDNLAVKLNYELQSVAEDPRLIIKMAKNSPLVVQDDPELETIPDDQSFLQALAESVFKVRILPGNTGYVRFDRFVDAMLLQKMEVQMVRNVWEPIKGTDNLIIDLRFNTGGPSDSLSILLSYLHDVSSKLQLFTIYDRVQNTTTDYHTLPDILGPSYGSTRGVYVLTSYHTISAGEEFAYLIQSLHRGTIVGEITSGNLLHSKSFNVKNTDIVITLPVMNFIDNNDECWLGGGVVPDAIVLADEAEEQALEVIQFHQEIRSLVEEVGELLGMHYALPEIAVNVKKTLHTKWTDGFYRPVIDYESLASQLTADLQEISADHRLHVFYCDVEPESMLEVPKIPTADEASYIINTLFKADVLVGNIGYLRFDMMADIAVVKAIGSQLVQVWNKLVNTYALIIDLRYNIGAYSSALPLLCTYLFDPEPLTHLYTIFDHATNTTTRVMTLPEVLGQRYGPTKEIYILTSHMTGSAAEAFTRTMKDLKRATVIGEPTVGGSLSSGTYQIGNSILYASIPNQVVLSADNGQVWGVSGVEPHVVAQGTDALKVAKNIIAAKN</sequence>
<organism evidence="2 3">
    <name type="scientific">Denticeps clupeoides</name>
    <name type="common">denticle herring</name>
    <dbReference type="NCBI Taxonomy" id="299321"/>
    <lineage>
        <taxon>Eukaryota</taxon>
        <taxon>Metazoa</taxon>
        <taxon>Chordata</taxon>
        <taxon>Craniata</taxon>
        <taxon>Vertebrata</taxon>
        <taxon>Euteleostomi</taxon>
        <taxon>Actinopterygii</taxon>
        <taxon>Neopterygii</taxon>
        <taxon>Teleostei</taxon>
        <taxon>Clupei</taxon>
        <taxon>Clupeiformes</taxon>
        <taxon>Denticipitoidei</taxon>
        <taxon>Denticipitidae</taxon>
        <taxon>Denticeps</taxon>
    </lineage>
</organism>
<dbReference type="AlphaFoldDB" id="A0AAY4CRJ9"/>
<dbReference type="Ensembl" id="ENSDCDT00010045078.1">
    <property type="protein sequence ID" value="ENSDCDP00010035865.1"/>
    <property type="gene ID" value="ENSDCDG00010023463.1"/>
</dbReference>
<gene>
    <name evidence="2" type="primary">rbp3</name>
</gene>
<evidence type="ECO:0000259" key="1">
    <source>
        <dbReference type="SMART" id="SM00245"/>
    </source>
</evidence>
<dbReference type="Proteomes" id="UP000694580">
    <property type="component" value="Chromosome 2"/>
</dbReference>
<dbReference type="SMART" id="SM00245">
    <property type="entry name" value="TSPc"/>
    <property type="match status" value="2"/>
</dbReference>
<dbReference type="PANTHER" id="PTHR11261:SF3">
    <property type="entry name" value="RETINOL-BINDING PROTEIN 3"/>
    <property type="match status" value="1"/>
</dbReference>
<evidence type="ECO:0000313" key="3">
    <source>
        <dbReference type="Proteomes" id="UP000694580"/>
    </source>
</evidence>
<evidence type="ECO:0000313" key="2">
    <source>
        <dbReference type="Ensembl" id="ENSDCDP00010035865.1"/>
    </source>
</evidence>
<reference evidence="2 3" key="1">
    <citation type="submission" date="2020-06" db="EMBL/GenBank/DDBJ databases">
        <authorList>
            <consortium name="Wellcome Sanger Institute Data Sharing"/>
        </authorList>
    </citation>
    <scope>NUCLEOTIDE SEQUENCE [LARGE SCALE GENOMIC DNA]</scope>
</reference>
<dbReference type="PANTHER" id="PTHR11261">
    <property type="entry name" value="INTERPHOTORECEPTOR RETINOID-BINDING PROTEIN"/>
    <property type="match status" value="1"/>
</dbReference>
<dbReference type="InterPro" id="IPR005151">
    <property type="entry name" value="Tail-specific_protease"/>
</dbReference>
<keyword evidence="3" id="KW-1185">Reference proteome</keyword>
<accession>A0AAY4CRJ9</accession>
<dbReference type="GO" id="GO:0006508">
    <property type="term" value="P:proteolysis"/>
    <property type="evidence" value="ECO:0007669"/>
    <property type="project" value="InterPro"/>
</dbReference>
<dbReference type="CDD" id="cd07563">
    <property type="entry name" value="Peptidase_S41_IRBP"/>
    <property type="match status" value="2"/>
</dbReference>
<dbReference type="SUPFAM" id="SSF52096">
    <property type="entry name" value="ClpP/crotonase"/>
    <property type="match status" value="2"/>
</dbReference>